<dbReference type="SUPFAM" id="SSF53756">
    <property type="entry name" value="UDP-Glycosyltransferase/glycogen phosphorylase"/>
    <property type="match status" value="1"/>
</dbReference>
<gene>
    <name evidence="3" type="ORF">LEP1GSC047_1030</name>
</gene>
<dbReference type="Proteomes" id="UP000018719">
    <property type="component" value="Unassembled WGS sequence"/>
</dbReference>
<keyword evidence="3" id="KW-0808">Transferase</keyword>
<dbReference type="EC" id="2.4.-.-" evidence="3"/>
<dbReference type="STRING" id="1049790.LEP1GSC047_1030"/>
<name>V6HAD1_9LEPT</name>
<feature type="domain" description="Glycosyltransferase subfamily 4-like N-terminal" evidence="2">
    <location>
        <begin position="31"/>
        <end position="183"/>
    </location>
</feature>
<sequence>MNSMYNSLQNSGLEPKVDCVILHIDTEMGWRGGERQLLLLAEGLKKRKIQQLVLCRPGSALEAKANEAGLPTVTLPLKGEWDFASVNSLRDLVRAKGVRIIHAHTAKAHSIAWMAKAKLPQVRLIVSRRVDFKIRRNWFSKRKYVSPRVDLFLSVSNKIRDVLIQGGIDPAKIVTVYSGIDLNPASRKHSNAAFLRKEFHLQKDELVVGNIAALVDHKDQKTLLNAIALIETEQKFKVFIVGEGALRKELENLARQKGLLDRVVFTGFREDIQEFLSLFDIFTLTSKEEGLGTSILDAMAAGLPIVATNAGGISEMLTSEKGAFVAQVGDAEFLAKAYKTLLQDSRLRKTFGAFNKEFVKKFSIKNTVRRTELAYYSFLGEDLYSNPGKGKSGEAA</sequence>
<protein>
    <submittedName>
        <fullName evidence="3">Glycosyltransferase, group 1 family protein</fullName>
        <ecNumber evidence="3">2.4.-.-</ecNumber>
    </submittedName>
</protein>
<dbReference type="PANTHER" id="PTHR12526">
    <property type="entry name" value="GLYCOSYLTRANSFERASE"/>
    <property type="match status" value="1"/>
</dbReference>
<dbReference type="Pfam" id="PF13439">
    <property type="entry name" value="Glyco_transf_4"/>
    <property type="match status" value="1"/>
</dbReference>
<proteinExistence type="predicted"/>
<evidence type="ECO:0000313" key="4">
    <source>
        <dbReference type="Proteomes" id="UP000018719"/>
    </source>
</evidence>
<dbReference type="CDD" id="cd03811">
    <property type="entry name" value="GT4_GT28_WabH-like"/>
    <property type="match status" value="1"/>
</dbReference>
<dbReference type="InterPro" id="IPR001296">
    <property type="entry name" value="Glyco_trans_1"/>
</dbReference>
<reference evidence="3 4" key="1">
    <citation type="submission" date="2013-05" db="EMBL/GenBank/DDBJ databases">
        <authorList>
            <person name="Harkins D.M."/>
            <person name="Durkin A.S."/>
            <person name="Brinkac L.M."/>
            <person name="Haft D.H."/>
            <person name="Selengut J.D."/>
            <person name="Sanka R."/>
            <person name="DePew J."/>
            <person name="Purushe J."/>
            <person name="Hartskeerl R.A."/>
            <person name="Ahmed A."/>
            <person name="van der Linden H."/>
            <person name="Goris M.G.A."/>
            <person name="Vinetz J.M."/>
            <person name="Sutton G.G."/>
            <person name="Nierman W.C."/>
            <person name="Fouts D.E."/>
        </authorList>
    </citation>
    <scope>NUCLEOTIDE SEQUENCE [LARGE SCALE GENOMIC DNA]</scope>
    <source>
        <strain evidence="3 4">10</strain>
    </source>
</reference>
<keyword evidence="3" id="KW-0328">Glycosyltransferase</keyword>
<dbReference type="Pfam" id="PF00534">
    <property type="entry name" value="Glycos_transf_1"/>
    <property type="match status" value="1"/>
</dbReference>
<dbReference type="InterPro" id="IPR028098">
    <property type="entry name" value="Glyco_trans_4-like_N"/>
</dbReference>
<dbReference type="EMBL" id="AHMM02000025">
    <property type="protein sequence ID" value="EQA35318.1"/>
    <property type="molecule type" value="Genomic_DNA"/>
</dbReference>
<dbReference type="AlphaFoldDB" id="V6HAD1"/>
<dbReference type="Gene3D" id="3.40.50.2000">
    <property type="entry name" value="Glycogen Phosphorylase B"/>
    <property type="match status" value="2"/>
</dbReference>
<comment type="caution">
    <text evidence="3">The sequence shown here is derived from an EMBL/GenBank/DDBJ whole genome shotgun (WGS) entry which is preliminary data.</text>
</comment>
<evidence type="ECO:0000259" key="2">
    <source>
        <dbReference type="Pfam" id="PF13439"/>
    </source>
</evidence>
<accession>V6HAD1</accession>
<dbReference type="PANTHER" id="PTHR12526:SF630">
    <property type="entry name" value="GLYCOSYLTRANSFERASE"/>
    <property type="match status" value="1"/>
</dbReference>
<evidence type="ECO:0000259" key="1">
    <source>
        <dbReference type="Pfam" id="PF00534"/>
    </source>
</evidence>
<dbReference type="GO" id="GO:0016757">
    <property type="term" value="F:glycosyltransferase activity"/>
    <property type="evidence" value="ECO:0007669"/>
    <property type="project" value="UniProtKB-KW"/>
</dbReference>
<feature type="domain" description="Glycosyl transferase family 1" evidence="1">
    <location>
        <begin position="195"/>
        <end position="356"/>
    </location>
</feature>
<evidence type="ECO:0000313" key="3">
    <source>
        <dbReference type="EMBL" id="EQA35318.1"/>
    </source>
</evidence>
<organism evidence="3 4">
    <name type="scientific">Leptospira inadai serovar Lyme str. 10</name>
    <dbReference type="NCBI Taxonomy" id="1049790"/>
    <lineage>
        <taxon>Bacteria</taxon>
        <taxon>Pseudomonadati</taxon>
        <taxon>Spirochaetota</taxon>
        <taxon>Spirochaetia</taxon>
        <taxon>Leptospirales</taxon>
        <taxon>Leptospiraceae</taxon>
        <taxon>Leptospira</taxon>
    </lineage>
</organism>